<sequence>MNVQILCDSASDLSKETLEALSVKSVPLRVTIDGEEYEDGRTISPHQVYEKMRNGGAPKTSQVSPQAFQETFTAFAERDQPFIYFAFSSELSGTYQTAKMVEKEVKDQYPNARFDVVDTEAASLGYGLVVMRAAERAMEGATYEDVFEIGTYHAKHMEHIFTVDDLEYLYRGGRVSKTAAFVGSLLKIKPLLHMESGKLIPLEKIRGSKKVFKRMVEVMGERGEELEKQRIAISHGDNLDSAQQLAEMIKDEYGTDNIHIDLIGSSIGAHAGPGTIALFFLNQPYK</sequence>
<dbReference type="InterPro" id="IPR043168">
    <property type="entry name" value="DegV_C"/>
</dbReference>
<name>A0A838CR01_9BACI</name>
<dbReference type="AlphaFoldDB" id="A0A838CR01"/>
<dbReference type="NCBIfam" id="TIGR00762">
    <property type="entry name" value="DegV"/>
    <property type="match status" value="1"/>
</dbReference>
<gene>
    <name evidence="3" type="ORF">H0266_06300</name>
</gene>
<organism evidence="3 4">
    <name type="scientific">Halobacillus locisalis</name>
    <dbReference type="NCBI Taxonomy" id="220753"/>
    <lineage>
        <taxon>Bacteria</taxon>
        <taxon>Bacillati</taxon>
        <taxon>Bacillota</taxon>
        <taxon>Bacilli</taxon>
        <taxon>Bacillales</taxon>
        <taxon>Bacillaceae</taxon>
        <taxon>Halobacillus</taxon>
    </lineage>
</organism>
<dbReference type="RefSeq" id="WP_181471511.1">
    <property type="nucleotide sequence ID" value="NZ_JACEFG010000001.1"/>
</dbReference>
<protein>
    <submittedName>
        <fullName evidence="3">DegV family protein</fullName>
    </submittedName>
</protein>
<proteinExistence type="predicted"/>
<evidence type="ECO:0000256" key="1">
    <source>
        <dbReference type="ARBA" id="ARBA00003238"/>
    </source>
</evidence>
<dbReference type="PANTHER" id="PTHR33434">
    <property type="entry name" value="DEGV DOMAIN-CONTAINING PROTEIN DR_1986-RELATED"/>
    <property type="match status" value="1"/>
</dbReference>
<dbReference type="InterPro" id="IPR003797">
    <property type="entry name" value="DegV"/>
</dbReference>
<keyword evidence="2" id="KW-0446">Lipid-binding</keyword>
<dbReference type="Gene3D" id="3.30.1180.10">
    <property type="match status" value="1"/>
</dbReference>
<dbReference type="SUPFAM" id="SSF82549">
    <property type="entry name" value="DAK1/DegV-like"/>
    <property type="match status" value="1"/>
</dbReference>
<evidence type="ECO:0000313" key="4">
    <source>
        <dbReference type="Proteomes" id="UP000571017"/>
    </source>
</evidence>
<evidence type="ECO:0000313" key="3">
    <source>
        <dbReference type="EMBL" id="MBA2174517.1"/>
    </source>
</evidence>
<dbReference type="Gene3D" id="3.40.50.10170">
    <property type="match status" value="1"/>
</dbReference>
<comment type="caution">
    <text evidence="3">The sequence shown here is derived from an EMBL/GenBank/DDBJ whole genome shotgun (WGS) entry which is preliminary data.</text>
</comment>
<dbReference type="GO" id="GO:0008289">
    <property type="term" value="F:lipid binding"/>
    <property type="evidence" value="ECO:0007669"/>
    <property type="project" value="UniProtKB-KW"/>
</dbReference>
<dbReference type="PANTHER" id="PTHR33434:SF3">
    <property type="entry name" value="DEGV DOMAIN-CONTAINING PROTEIN YITS"/>
    <property type="match status" value="1"/>
</dbReference>
<accession>A0A838CR01</accession>
<evidence type="ECO:0000256" key="2">
    <source>
        <dbReference type="ARBA" id="ARBA00023121"/>
    </source>
</evidence>
<reference evidence="3 4" key="1">
    <citation type="journal article" date="2004" name="Extremophiles">
        <title>Halobacillus locisalis sp. nov., a halophilic bacterium isolated from a marine solar saltern of the Yellow Sea in Korea.</title>
        <authorList>
            <person name="Yoon J.H."/>
            <person name="Kang K.H."/>
            <person name="Oh T.K."/>
            <person name="Park Y.H."/>
        </authorList>
    </citation>
    <scope>NUCLEOTIDE SEQUENCE [LARGE SCALE GENOMIC DNA]</scope>
    <source>
        <strain evidence="3 4">KCTC 3788</strain>
    </source>
</reference>
<dbReference type="Pfam" id="PF02645">
    <property type="entry name" value="DegV"/>
    <property type="match status" value="1"/>
</dbReference>
<comment type="function">
    <text evidence="1">May bind long-chain fatty acids, such as palmitate, and may play a role in lipid transport or fatty acid metabolism.</text>
</comment>
<dbReference type="InterPro" id="IPR050270">
    <property type="entry name" value="DegV_domain_contain"/>
</dbReference>
<keyword evidence="4" id="KW-1185">Reference proteome</keyword>
<dbReference type="PROSITE" id="PS51482">
    <property type="entry name" value="DEGV"/>
    <property type="match status" value="1"/>
</dbReference>
<dbReference type="EMBL" id="JACEFG010000001">
    <property type="protein sequence ID" value="MBA2174517.1"/>
    <property type="molecule type" value="Genomic_DNA"/>
</dbReference>
<dbReference type="Proteomes" id="UP000571017">
    <property type="component" value="Unassembled WGS sequence"/>
</dbReference>